<dbReference type="GO" id="GO:0001653">
    <property type="term" value="F:peptide receptor activity"/>
    <property type="evidence" value="ECO:0007669"/>
    <property type="project" value="TreeGrafter"/>
</dbReference>
<feature type="coiled-coil region" evidence="14">
    <location>
        <begin position="819"/>
        <end position="846"/>
    </location>
</feature>
<dbReference type="CDD" id="cd07302">
    <property type="entry name" value="CHD"/>
    <property type="match status" value="1"/>
</dbReference>
<name>A0A915CLV6_9BILA</name>
<dbReference type="SMART" id="SM00044">
    <property type="entry name" value="CYCc"/>
    <property type="match status" value="1"/>
</dbReference>
<evidence type="ECO:0000256" key="15">
    <source>
        <dbReference type="SAM" id="Phobius"/>
    </source>
</evidence>
<dbReference type="GO" id="GO:0005886">
    <property type="term" value="C:plasma membrane"/>
    <property type="evidence" value="ECO:0007669"/>
    <property type="project" value="TreeGrafter"/>
</dbReference>
<evidence type="ECO:0000256" key="12">
    <source>
        <dbReference type="RuleBase" id="RU000405"/>
    </source>
</evidence>
<dbReference type="PANTHER" id="PTHR11920:SF495">
    <property type="entry name" value="RECEPTOR-TYPE GUANYLATE CYCLASE GCY-7"/>
    <property type="match status" value="1"/>
</dbReference>
<dbReference type="GO" id="GO:0004016">
    <property type="term" value="F:adenylate cyclase activity"/>
    <property type="evidence" value="ECO:0007669"/>
    <property type="project" value="TreeGrafter"/>
</dbReference>
<dbReference type="Gene3D" id="1.10.510.10">
    <property type="entry name" value="Transferase(Phosphotransferase) domain 1"/>
    <property type="match status" value="1"/>
</dbReference>
<dbReference type="Proteomes" id="UP000887574">
    <property type="component" value="Unplaced"/>
</dbReference>
<keyword evidence="9" id="KW-0325">Glycoprotein</keyword>
<keyword evidence="4 15" id="KW-0812">Transmembrane</keyword>
<keyword evidence="11 13" id="KW-0141">cGMP biosynthesis</keyword>
<feature type="domain" description="Protein kinase" evidence="17">
    <location>
        <begin position="521"/>
        <end position="804"/>
    </location>
</feature>
<dbReference type="AlphaFoldDB" id="A0A915CLV6"/>
<dbReference type="GO" id="GO:0004672">
    <property type="term" value="F:protein kinase activity"/>
    <property type="evidence" value="ECO:0007669"/>
    <property type="project" value="InterPro"/>
</dbReference>
<dbReference type="InterPro" id="IPR000719">
    <property type="entry name" value="Prot_kinase_dom"/>
</dbReference>
<evidence type="ECO:0000256" key="1">
    <source>
        <dbReference type="ARBA" id="ARBA00001436"/>
    </source>
</evidence>
<evidence type="ECO:0000256" key="6">
    <source>
        <dbReference type="ARBA" id="ARBA00022989"/>
    </source>
</evidence>
<dbReference type="SUPFAM" id="SSF55073">
    <property type="entry name" value="Nucleotide cyclase"/>
    <property type="match status" value="1"/>
</dbReference>
<dbReference type="InterPro" id="IPR050401">
    <property type="entry name" value="Cyclic_nucleotide_synthase"/>
</dbReference>
<keyword evidence="10 12" id="KW-0456">Lyase</keyword>
<dbReference type="Pfam" id="PF01094">
    <property type="entry name" value="ANF_receptor"/>
    <property type="match status" value="1"/>
</dbReference>
<dbReference type="SUPFAM" id="SSF53822">
    <property type="entry name" value="Periplasmic binding protein-like I"/>
    <property type="match status" value="1"/>
</dbReference>
<dbReference type="InterPro" id="IPR001828">
    <property type="entry name" value="ANF_lig-bd_rcpt"/>
</dbReference>
<keyword evidence="5" id="KW-0547">Nucleotide-binding</keyword>
<keyword evidence="7 15" id="KW-0472">Membrane</keyword>
<dbReference type="Pfam" id="PF00211">
    <property type="entry name" value="Guanylate_cyc"/>
    <property type="match status" value="1"/>
</dbReference>
<evidence type="ECO:0000256" key="9">
    <source>
        <dbReference type="ARBA" id="ARBA00023180"/>
    </source>
</evidence>
<dbReference type="CDD" id="cd06352">
    <property type="entry name" value="PBP1_NPR_GC-like"/>
    <property type="match status" value="1"/>
</dbReference>
<feature type="signal peptide" evidence="16">
    <location>
        <begin position="1"/>
        <end position="22"/>
    </location>
</feature>
<evidence type="ECO:0000256" key="5">
    <source>
        <dbReference type="ARBA" id="ARBA00022741"/>
    </source>
</evidence>
<keyword evidence="14" id="KW-0175">Coiled coil</keyword>
<comment type="similarity">
    <text evidence="12">Belongs to the adenylyl cyclase class-4/guanylyl cyclase family.</text>
</comment>
<keyword evidence="8" id="KW-0675">Receptor</keyword>
<comment type="subcellular location">
    <subcellularLocation>
        <location evidence="2">Membrane</location>
        <topology evidence="2">Single-pass type I membrane protein</topology>
    </subcellularLocation>
</comment>
<accession>A0A915CLV6</accession>
<dbReference type="InterPro" id="IPR028082">
    <property type="entry name" value="Peripla_BP_I"/>
</dbReference>
<organism evidence="19 20">
    <name type="scientific">Ditylenchus dipsaci</name>
    <dbReference type="NCBI Taxonomy" id="166011"/>
    <lineage>
        <taxon>Eukaryota</taxon>
        <taxon>Metazoa</taxon>
        <taxon>Ecdysozoa</taxon>
        <taxon>Nematoda</taxon>
        <taxon>Chromadorea</taxon>
        <taxon>Rhabditida</taxon>
        <taxon>Tylenchina</taxon>
        <taxon>Tylenchomorpha</taxon>
        <taxon>Sphaerularioidea</taxon>
        <taxon>Anguinidae</taxon>
        <taxon>Anguininae</taxon>
        <taxon>Ditylenchus</taxon>
    </lineage>
</organism>
<dbReference type="GO" id="GO:0004383">
    <property type="term" value="F:guanylate cyclase activity"/>
    <property type="evidence" value="ECO:0007669"/>
    <property type="project" value="UniProtKB-EC"/>
</dbReference>
<evidence type="ECO:0000256" key="14">
    <source>
        <dbReference type="SAM" id="Coils"/>
    </source>
</evidence>
<keyword evidence="16" id="KW-0732">Signal</keyword>
<dbReference type="Pfam" id="PF07714">
    <property type="entry name" value="PK_Tyr_Ser-Thr"/>
    <property type="match status" value="1"/>
</dbReference>
<dbReference type="InterPro" id="IPR001245">
    <property type="entry name" value="Ser-Thr/Tyr_kinase_cat_dom"/>
</dbReference>
<dbReference type="Gene3D" id="3.30.70.1230">
    <property type="entry name" value="Nucleotide cyclase"/>
    <property type="match status" value="1"/>
</dbReference>
<feature type="transmembrane region" description="Helical" evidence="15">
    <location>
        <begin position="859"/>
        <end position="877"/>
    </location>
</feature>
<reference evidence="20" key="1">
    <citation type="submission" date="2022-11" db="UniProtKB">
        <authorList>
            <consortium name="WormBaseParasite"/>
        </authorList>
    </citation>
    <scope>IDENTIFICATION</scope>
</reference>
<dbReference type="PROSITE" id="PS00452">
    <property type="entry name" value="GUANYLATE_CYCLASE_1"/>
    <property type="match status" value="1"/>
</dbReference>
<dbReference type="GO" id="GO:0035556">
    <property type="term" value="P:intracellular signal transduction"/>
    <property type="evidence" value="ECO:0007669"/>
    <property type="project" value="InterPro"/>
</dbReference>
<evidence type="ECO:0000259" key="17">
    <source>
        <dbReference type="PROSITE" id="PS50011"/>
    </source>
</evidence>
<dbReference type="FunFam" id="3.30.70.1230:FF:000030">
    <property type="entry name" value="Si:ch211-215j19.12"/>
    <property type="match status" value="1"/>
</dbReference>
<protein>
    <recommendedName>
        <fullName evidence="3 13">Guanylate cyclase</fullName>
        <ecNumber evidence="3 13">4.6.1.2</ecNumber>
    </recommendedName>
</protein>
<dbReference type="WBParaSite" id="jg10354.1">
    <property type="protein sequence ID" value="jg10354.1"/>
    <property type="gene ID" value="jg10354"/>
</dbReference>
<evidence type="ECO:0000256" key="2">
    <source>
        <dbReference type="ARBA" id="ARBA00004479"/>
    </source>
</evidence>
<evidence type="ECO:0000256" key="8">
    <source>
        <dbReference type="ARBA" id="ARBA00023170"/>
    </source>
</evidence>
<evidence type="ECO:0000256" key="3">
    <source>
        <dbReference type="ARBA" id="ARBA00012202"/>
    </source>
</evidence>
<evidence type="ECO:0000313" key="20">
    <source>
        <dbReference type="WBParaSite" id="jg10354.1"/>
    </source>
</evidence>
<keyword evidence="6 15" id="KW-1133">Transmembrane helix</keyword>
<dbReference type="InterPro" id="IPR029787">
    <property type="entry name" value="Nucleotide_cyclase"/>
</dbReference>
<dbReference type="InterPro" id="IPR001054">
    <property type="entry name" value="A/G_cyclase"/>
</dbReference>
<dbReference type="PROSITE" id="PS50125">
    <property type="entry name" value="GUANYLATE_CYCLASE_2"/>
    <property type="match status" value="1"/>
</dbReference>
<dbReference type="Gene3D" id="6.10.250.780">
    <property type="match status" value="1"/>
</dbReference>
<dbReference type="PROSITE" id="PS50011">
    <property type="entry name" value="PROTEIN_KINASE_DOM"/>
    <property type="match status" value="1"/>
</dbReference>
<dbReference type="SUPFAM" id="SSF56112">
    <property type="entry name" value="Protein kinase-like (PK-like)"/>
    <property type="match status" value="1"/>
</dbReference>
<dbReference type="EC" id="4.6.1.2" evidence="3 13"/>
<dbReference type="Gene3D" id="3.40.50.2300">
    <property type="match status" value="2"/>
</dbReference>
<feature type="chain" id="PRO_5037089210" description="Guanylate cyclase" evidence="16">
    <location>
        <begin position="23"/>
        <end position="1055"/>
    </location>
</feature>
<sequence length="1055" mass="119017">MLISTIFLFSVILFANFKVVEAQSVTSTTTTRTSTTTSITASPVAITSAVTTGPRLQSTTLFPPTTTLRKIKVGMLIPNGKTELEGIIGYSLSAGAIIVALEQIIKDGLLPNTNFTFVWYFDQCDESLSAGYTSKLIKEDQVDVIVGPACTALMSSDLDDKTRYPTLTLNAATTWSIVIALISVFQQYGWNEFAFFYTIRRSELVARCSAVQSDINDIPSRSQANMTLVYKRNISNDTYDQLKTVLGTMKTKARIIVACLENNVDRRSFMLAASQMKLDTDEYVYIFIETKKQGFGVPPLWIDTNTTNSGDDEVIHKMCDNLLVIDSEINNDTIDEFRGKVLQNIHEWPFYCDTCNLNATKNSVTVNAPSLADVFYNYGLSLNRSIASYGEAAIKNGTLLSLNSKGEFAGFSGRVIMNERVKSSQQPTKTKLRVFGRLERASDLFPDLFVTLTGALAQPHSSNKNLVYVIIGIALILAVIVFITWIIYLVVRNRTREMQRLDALWQIHYTQLATKTEKESIRSVRSIQSHQSNSSTMSHKRNTDNINFCYLNNLPVIARKHSPKFVPDDITEQDRQQFRFMRQLDHANLNKFWGLCYDSAQFLSVWQYCERGTLNEVIELYSMSLDGFILTSMIRDICEGLMAIHNSTILHNCHGSLTSNCILVNDRWQLKVQYYGLHSLRAAQHSTEHNDSQIGNLWTAPEILRDRELLMGTQKADIYSFAIICSEIVTRKVAWNLADSNENEDQILYRIRRGGNPPSRPTLSIDPALELNAALPHLIQDCWQEEPERRPKVQMVRDALKSMLSSNRFRATNLMDYIFTLLENNAAELEQDVEERTKELVLEKKKADILLYRLLPRMVADKLNIFFGCGFIYYISWRSTPLQVVNLLNDLYTTFDMIIDQHGVYKVETIGDGLHVVSGLPVRNGDEHVKEIIEMSFGFLRSIKAFKVAHLPDYQINIRVGIHTGPCVAGVVGLTAPRYCVFGDTVNLAARMESSSKPGRIHISAETNRYLTEILKDNHYRTESRGEVMIKGSGPAETFFLLSPDEPNTNGSTDA</sequence>
<evidence type="ECO:0000256" key="13">
    <source>
        <dbReference type="RuleBase" id="RU003431"/>
    </source>
</evidence>
<feature type="transmembrane region" description="Helical" evidence="15">
    <location>
        <begin position="466"/>
        <end position="491"/>
    </location>
</feature>
<dbReference type="InterPro" id="IPR018297">
    <property type="entry name" value="A/G_cyclase_CS"/>
</dbReference>
<evidence type="ECO:0000259" key="18">
    <source>
        <dbReference type="PROSITE" id="PS50125"/>
    </source>
</evidence>
<dbReference type="InterPro" id="IPR011009">
    <property type="entry name" value="Kinase-like_dom_sf"/>
</dbReference>
<feature type="domain" description="Guanylate cyclase" evidence="18">
    <location>
        <begin position="870"/>
        <end position="993"/>
    </location>
</feature>
<dbReference type="GO" id="GO:0005524">
    <property type="term" value="F:ATP binding"/>
    <property type="evidence" value="ECO:0007669"/>
    <property type="project" value="InterPro"/>
</dbReference>
<evidence type="ECO:0000256" key="10">
    <source>
        <dbReference type="ARBA" id="ARBA00023239"/>
    </source>
</evidence>
<comment type="catalytic activity">
    <reaction evidence="1 13">
        <text>GTP = 3',5'-cyclic GMP + diphosphate</text>
        <dbReference type="Rhea" id="RHEA:13665"/>
        <dbReference type="ChEBI" id="CHEBI:33019"/>
        <dbReference type="ChEBI" id="CHEBI:37565"/>
        <dbReference type="ChEBI" id="CHEBI:57746"/>
        <dbReference type="EC" id="4.6.1.2"/>
    </reaction>
</comment>
<proteinExistence type="inferred from homology"/>
<dbReference type="GO" id="GO:0007168">
    <property type="term" value="P:receptor guanylyl cyclase signaling pathway"/>
    <property type="evidence" value="ECO:0007669"/>
    <property type="project" value="TreeGrafter"/>
</dbReference>
<keyword evidence="19" id="KW-1185">Reference proteome</keyword>
<evidence type="ECO:0000256" key="16">
    <source>
        <dbReference type="SAM" id="SignalP"/>
    </source>
</evidence>
<evidence type="ECO:0000313" key="19">
    <source>
        <dbReference type="Proteomes" id="UP000887574"/>
    </source>
</evidence>
<evidence type="ECO:0000256" key="7">
    <source>
        <dbReference type="ARBA" id="ARBA00023136"/>
    </source>
</evidence>
<evidence type="ECO:0000256" key="4">
    <source>
        <dbReference type="ARBA" id="ARBA00022692"/>
    </source>
</evidence>
<dbReference type="PANTHER" id="PTHR11920">
    <property type="entry name" value="GUANYLYL CYCLASE"/>
    <property type="match status" value="1"/>
</dbReference>
<evidence type="ECO:0000256" key="11">
    <source>
        <dbReference type="ARBA" id="ARBA00023293"/>
    </source>
</evidence>